<comment type="similarity">
    <text evidence="8">Belongs to the methyl-accepting chemotaxis (MCP) protein family.</text>
</comment>
<dbReference type="GO" id="GO:0005886">
    <property type="term" value="C:plasma membrane"/>
    <property type="evidence" value="ECO:0007669"/>
    <property type="project" value="UniProtKB-SubCell"/>
</dbReference>
<dbReference type="InterPro" id="IPR003660">
    <property type="entry name" value="HAMP_dom"/>
</dbReference>
<evidence type="ECO:0000256" key="4">
    <source>
        <dbReference type="ARBA" id="ARBA00022692"/>
    </source>
</evidence>
<dbReference type="GO" id="GO:0007165">
    <property type="term" value="P:signal transduction"/>
    <property type="evidence" value="ECO:0007669"/>
    <property type="project" value="UniProtKB-KW"/>
</dbReference>
<dbReference type="Gene3D" id="3.30.450.20">
    <property type="entry name" value="PAS domain"/>
    <property type="match status" value="1"/>
</dbReference>
<dbReference type="AlphaFoldDB" id="A0A501PQA4"/>
<dbReference type="Pfam" id="PF17200">
    <property type="entry name" value="sCache_2"/>
    <property type="match status" value="1"/>
</dbReference>
<dbReference type="Gene3D" id="6.10.340.10">
    <property type="match status" value="1"/>
</dbReference>
<dbReference type="SMART" id="SM00283">
    <property type="entry name" value="MA"/>
    <property type="match status" value="1"/>
</dbReference>
<dbReference type="SMART" id="SM00304">
    <property type="entry name" value="HAMP"/>
    <property type="match status" value="1"/>
</dbReference>
<dbReference type="PANTHER" id="PTHR32089:SF112">
    <property type="entry name" value="LYSOZYME-LIKE PROTEIN-RELATED"/>
    <property type="match status" value="1"/>
</dbReference>
<dbReference type="EMBL" id="VFIY01000005">
    <property type="protein sequence ID" value="TPD61966.1"/>
    <property type="molecule type" value="Genomic_DNA"/>
</dbReference>
<evidence type="ECO:0000256" key="5">
    <source>
        <dbReference type="ARBA" id="ARBA00022989"/>
    </source>
</evidence>
<evidence type="ECO:0000313" key="15">
    <source>
        <dbReference type="EMBL" id="TPD61966.1"/>
    </source>
</evidence>
<evidence type="ECO:0000256" key="2">
    <source>
        <dbReference type="ARBA" id="ARBA00022475"/>
    </source>
</evidence>
<evidence type="ECO:0000259" key="13">
    <source>
        <dbReference type="PROSITE" id="PS50192"/>
    </source>
</evidence>
<evidence type="ECO:0000256" key="6">
    <source>
        <dbReference type="ARBA" id="ARBA00023136"/>
    </source>
</evidence>
<evidence type="ECO:0000313" key="16">
    <source>
        <dbReference type="Proteomes" id="UP000319148"/>
    </source>
</evidence>
<dbReference type="SUPFAM" id="SSF58104">
    <property type="entry name" value="Methyl-accepting chemotaxis protein (MCP) signaling domain"/>
    <property type="match status" value="1"/>
</dbReference>
<protein>
    <submittedName>
        <fullName evidence="15">HAMP domain-containing protein</fullName>
    </submittedName>
</protein>
<dbReference type="PROSITE" id="PS50192">
    <property type="entry name" value="T_SNARE"/>
    <property type="match status" value="1"/>
</dbReference>
<gene>
    <name evidence="15" type="ORF">FIV46_07110</name>
</gene>
<dbReference type="Pfam" id="PF00672">
    <property type="entry name" value="HAMP"/>
    <property type="match status" value="1"/>
</dbReference>
<feature type="region of interest" description="Disordered" evidence="10">
    <location>
        <begin position="283"/>
        <end position="310"/>
    </location>
</feature>
<feature type="transmembrane region" description="Helical" evidence="11">
    <location>
        <begin position="188"/>
        <end position="210"/>
    </location>
</feature>
<feature type="domain" description="Methyl-accepting transducer" evidence="12">
    <location>
        <begin position="334"/>
        <end position="570"/>
    </location>
</feature>
<evidence type="ECO:0000256" key="3">
    <source>
        <dbReference type="ARBA" id="ARBA00022519"/>
    </source>
</evidence>
<evidence type="ECO:0000256" key="10">
    <source>
        <dbReference type="SAM" id="MobiDB-lite"/>
    </source>
</evidence>
<feature type="transmembrane region" description="Helical" evidence="11">
    <location>
        <begin position="12"/>
        <end position="32"/>
    </location>
</feature>
<evidence type="ECO:0000259" key="14">
    <source>
        <dbReference type="PROSITE" id="PS50885"/>
    </source>
</evidence>
<dbReference type="Gene3D" id="1.10.287.950">
    <property type="entry name" value="Methyl-accepting chemotaxis protein"/>
    <property type="match status" value="1"/>
</dbReference>
<comment type="subcellular location">
    <subcellularLocation>
        <location evidence="1">Cell inner membrane</location>
        <topology evidence="1">Multi-pass membrane protein</topology>
    </subcellularLocation>
</comment>
<feature type="domain" description="HAMP" evidence="14">
    <location>
        <begin position="211"/>
        <end position="264"/>
    </location>
</feature>
<dbReference type="InterPro" id="IPR000727">
    <property type="entry name" value="T_SNARE_dom"/>
</dbReference>
<evidence type="ECO:0000256" key="7">
    <source>
        <dbReference type="ARBA" id="ARBA00023224"/>
    </source>
</evidence>
<dbReference type="PROSITE" id="PS50885">
    <property type="entry name" value="HAMP"/>
    <property type="match status" value="1"/>
</dbReference>
<dbReference type="InterPro" id="IPR033480">
    <property type="entry name" value="sCache_2"/>
</dbReference>
<evidence type="ECO:0000256" key="9">
    <source>
        <dbReference type="PROSITE-ProRule" id="PRU00284"/>
    </source>
</evidence>
<evidence type="ECO:0000256" key="11">
    <source>
        <dbReference type="SAM" id="Phobius"/>
    </source>
</evidence>
<name>A0A501PQA4_9PROT</name>
<dbReference type="RefSeq" id="WP_139939865.1">
    <property type="nucleotide sequence ID" value="NZ_JBHSYP010000003.1"/>
</dbReference>
<dbReference type="PROSITE" id="PS50111">
    <property type="entry name" value="CHEMOTAXIS_TRANSDUC_2"/>
    <property type="match status" value="1"/>
</dbReference>
<evidence type="ECO:0000259" key="12">
    <source>
        <dbReference type="PROSITE" id="PS50111"/>
    </source>
</evidence>
<keyword evidence="7 9" id="KW-0807">Transducer</keyword>
<keyword evidence="2" id="KW-1003">Cell membrane</keyword>
<accession>A0A501PQA4</accession>
<dbReference type="CDD" id="cd06225">
    <property type="entry name" value="HAMP"/>
    <property type="match status" value="1"/>
</dbReference>
<feature type="domain" description="T-SNARE coiled-coil homology" evidence="13">
    <location>
        <begin position="486"/>
        <end position="548"/>
    </location>
</feature>
<organism evidence="15 16">
    <name type="scientific">Emcibacter nanhaiensis</name>
    <dbReference type="NCBI Taxonomy" id="1505037"/>
    <lineage>
        <taxon>Bacteria</taxon>
        <taxon>Pseudomonadati</taxon>
        <taxon>Pseudomonadota</taxon>
        <taxon>Alphaproteobacteria</taxon>
        <taxon>Emcibacterales</taxon>
        <taxon>Emcibacteraceae</taxon>
        <taxon>Emcibacter</taxon>
    </lineage>
</organism>
<keyword evidence="4 11" id="KW-0812">Transmembrane</keyword>
<proteinExistence type="inferred from homology"/>
<keyword evidence="5 11" id="KW-1133">Transmembrane helix</keyword>
<comment type="caution">
    <text evidence="15">The sequence shown here is derived from an EMBL/GenBank/DDBJ whole genome shotgun (WGS) entry which is preliminary data.</text>
</comment>
<dbReference type="PANTHER" id="PTHR32089">
    <property type="entry name" value="METHYL-ACCEPTING CHEMOTAXIS PROTEIN MCPB"/>
    <property type="match status" value="1"/>
</dbReference>
<dbReference type="InterPro" id="IPR004089">
    <property type="entry name" value="MCPsignal_dom"/>
</dbReference>
<keyword evidence="16" id="KW-1185">Reference proteome</keyword>
<dbReference type="SMART" id="SM01049">
    <property type="entry name" value="Cache_2"/>
    <property type="match status" value="1"/>
</dbReference>
<evidence type="ECO:0000256" key="1">
    <source>
        <dbReference type="ARBA" id="ARBA00004429"/>
    </source>
</evidence>
<sequence length="590" mass="64017">MINRLKVGPKIWLPVVIFTLVLVGLTIFFLSTSKTVMMTDRKDKVRGVVELGYSILDRFQKLEAEGAMSREEAQAAAMLAVKNMRYDGVEYLWINDMHPNMVMHPTKPALDGKDISGFKDPEGVYLFNEMVEVVKRDSKGFVAYMWPKPGFDEPVAKISYVQGFKEWGWIIGSGLYLDDVQDAFNDTLFITLAVAGLGLLVAGIVSVVVARNVTGGLNVLSDTMIRLADGDLAVDVQGGSRQDEVGDMARAVEVFRANAIERVELERQAEKARVEQEEAKRRQQEEKLAAEQQRMEEEQKQKEEAAARRQADRLQMAERFEERVGKVLETVASAAAELNATSESMSSSANNMNRVSLSASKATTDAGQNVQLVAGAAEEMSASIKEIAQRLGNASRSSENAMGLVGNATERVNHMADSSDRINNIIQLIQDIAEQTNLLALNATIEAARAGEAGKGFAVVASEVKNLASQTAAATEDIRRNISEMQESTSGSVAAVEEISLTIKELNEIFAAISASMNEQTAAMQEISSNSLEAANGTETAGRNVTDVSNLAQETEHAASDVLTASDHLSKEAATLQGLVDEFLAEIRAG</sequence>
<keyword evidence="6 11" id="KW-0472">Membrane</keyword>
<evidence type="ECO:0000256" key="8">
    <source>
        <dbReference type="ARBA" id="ARBA00029447"/>
    </source>
</evidence>
<dbReference type="Proteomes" id="UP000319148">
    <property type="component" value="Unassembled WGS sequence"/>
</dbReference>
<keyword evidence="3" id="KW-0997">Cell inner membrane</keyword>
<dbReference type="Pfam" id="PF00015">
    <property type="entry name" value="MCPsignal"/>
    <property type="match status" value="1"/>
</dbReference>
<reference evidence="16" key="1">
    <citation type="submission" date="2019-06" db="EMBL/GenBank/DDBJ databases">
        <title>The complete genome of Emcibacter congregatus ZYLT.</title>
        <authorList>
            <person name="Zhao Z."/>
        </authorList>
    </citation>
    <scope>NUCLEOTIDE SEQUENCE [LARGE SCALE GENOMIC DNA]</scope>
    <source>
        <strain evidence="16">MCCC 1A06723</strain>
    </source>
</reference>
<dbReference type="OrthoDB" id="7260004at2"/>